<protein>
    <submittedName>
        <fullName evidence="2">Coiled coil domain 201</fullName>
    </submittedName>
</protein>
<proteinExistence type="predicted"/>
<reference evidence="2" key="1">
    <citation type="submission" date="2025-08" db="UniProtKB">
        <authorList>
            <consortium name="Ensembl"/>
        </authorList>
    </citation>
    <scope>IDENTIFICATION</scope>
</reference>
<evidence type="ECO:0000313" key="3">
    <source>
        <dbReference type="Proteomes" id="UP000694386"/>
    </source>
</evidence>
<reference evidence="2" key="2">
    <citation type="submission" date="2025-09" db="UniProtKB">
        <authorList>
            <consortium name="Ensembl"/>
        </authorList>
    </citation>
    <scope>IDENTIFICATION</scope>
</reference>
<accession>A0A8C2MZR1</accession>
<dbReference type="Ensembl" id="ENSCGRT00001029288.1">
    <property type="protein sequence ID" value="ENSCGRP00001025042.1"/>
    <property type="gene ID" value="ENSCGRG00001022774.1"/>
</dbReference>
<dbReference type="OMA" id="SWHQNPG"/>
<name>A0A8C2MZR1_CRIGR</name>
<dbReference type="AlphaFoldDB" id="A0A8C2MZR1"/>
<sequence>MESDTQVPELSSYLVTKRPDWKNPVMHSIPQEMAIGWSPRAPGRNFQHYGSLISEDSSQDSGSQLFRKKRLSTVEDLESSSGQVEPRSDHLAAEEEPCMSASLDKIQRQKIENLQEMSWPRNAGMPGISDATCQRRRNPKKRAAAMQCLRQWEAQMLQEIEEAVHHELTIQEGVFSTDLPNQTQEPLSLGTVRADAHDPAALV</sequence>
<organism evidence="2 3">
    <name type="scientific">Cricetulus griseus</name>
    <name type="common">Chinese hamster</name>
    <name type="synonym">Cricetulus barabensis griseus</name>
    <dbReference type="NCBI Taxonomy" id="10029"/>
    <lineage>
        <taxon>Eukaryota</taxon>
        <taxon>Metazoa</taxon>
        <taxon>Chordata</taxon>
        <taxon>Craniata</taxon>
        <taxon>Vertebrata</taxon>
        <taxon>Euteleostomi</taxon>
        <taxon>Mammalia</taxon>
        <taxon>Eutheria</taxon>
        <taxon>Euarchontoglires</taxon>
        <taxon>Glires</taxon>
        <taxon>Rodentia</taxon>
        <taxon>Myomorpha</taxon>
        <taxon>Muroidea</taxon>
        <taxon>Cricetidae</taxon>
        <taxon>Cricetinae</taxon>
        <taxon>Cricetulus</taxon>
    </lineage>
</organism>
<feature type="region of interest" description="Disordered" evidence="1">
    <location>
        <begin position="72"/>
        <end position="94"/>
    </location>
</feature>
<evidence type="ECO:0000256" key="1">
    <source>
        <dbReference type="SAM" id="MobiDB-lite"/>
    </source>
</evidence>
<dbReference type="Proteomes" id="UP000694386">
    <property type="component" value="Unplaced"/>
</dbReference>
<evidence type="ECO:0000313" key="2">
    <source>
        <dbReference type="Ensembl" id="ENSCGRP00001025042.1"/>
    </source>
</evidence>